<name>A0A7T1TCX9_9ACTN</name>
<dbReference type="GO" id="GO:0032259">
    <property type="term" value="P:methylation"/>
    <property type="evidence" value="ECO:0007669"/>
    <property type="project" value="UniProtKB-KW"/>
</dbReference>
<protein>
    <submittedName>
        <fullName evidence="2">Class I SAM-dependent methyltransferase</fullName>
    </submittedName>
</protein>
<keyword evidence="2" id="KW-0808">Transferase</keyword>
<organism evidence="2 3">
    <name type="scientific">Streptomyces bathyalis</name>
    <dbReference type="NCBI Taxonomy" id="2710756"/>
    <lineage>
        <taxon>Bacteria</taxon>
        <taxon>Bacillati</taxon>
        <taxon>Actinomycetota</taxon>
        <taxon>Actinomycetes</taxon>
        <taxon>Kitasatosporales</taxon>
        <taxon>Streptomycetaceae</taxon>
        <taxon>Streptomyces</taxon>
    </lineage>
</organism>
<dbReference type="PANTHER" id="PTHR43861:SF1">
    <property type="entry name" value="TRANS-ACONITATE 2-METHYLTRANSFERASE"/>
    <property type="match status" value="1"/>
</dbReference>
<feature type="domain" description="Methyltransferase type 12" evidence="1">
    <location>
        <begin position="41"/>
        <end position="138"/>
    </location>
</feature>
<evidence type="ECO:0000313" key="3">
    <source>
        <dbReference type="Proteomes" id="UP000595046"/>
    </source>
</evidence>
<dbReference type="EMBL" id="CP048882">
    <property type="protein sequence ID" value="QPP10610.1"/>
    <property type="molecule type" value="Genomic_DNA"/>
</dbReference>
<proteinExistence type="predicted"/>
<dbReference type="PANTHER" id="PTHR43861">
    <property type="entry name" value="TRANS-ACONITATE 2-METHYLTRANSFERASE-RELATED"/>
    <property type="match status" value="1"/>
</dbReference>
<keyword evidence="3" id="KW-1185">Reference proteome</keyword>
<dbReference type="SUPFAM" id="SSF53335">
    <property type="entry name" value="S-adenosyl-L-methionine-dependent methyltransferases"/>
    <property type="match status" value="1"/>
</dbReference>
<dbReference type="Pfam" id="PF08242">
    <property type="entry name" value="Methyltransf_12"/>
    <property type="match status" value="1"/>
</dbReference>
<dbReference type="KEGG" id="sbat:G4Z16_11280"/>
<sequence>MADELEREAELRIPFVEEALAWLRGLLLEGGCGPDTADRLLDVGCGPGVFTALLARTFPQAEVVAVDGEPGLLERARDRAAREDVAGNVTTQEAQLPDEFGALGDADLIWTSNVIHHIGDQQAALDALAGSVRPGGLLVVVERGLSPRFLPRDIGMGRPGLLARLEAANEERYTAMREALPGHTPCVEDWPAMLARAGLVPAGTRTFLTDLPAPLEAGARGHLYDRLQRSRDTLGEWLTPDDTSVLNALLDDEAPTGILHRSDAFYLTATTVHAGRR</sequence>
<evidence type="ECO:0000313" key="2">
    <source>
        <dbReference type="EMBL" id="QPP10610.1"/>
    </source>
</evidence>
<dbReference type="CDD" id="cd02440">
    <property type="entry name" value="AdoMet_MTases"/>
    <property type="match status" value="1"/>
</dbReference>
<dbReference type="Proteomes" id="UP000595046">
    <property type="component" value="Chromosome"/>
</dbReference>
<dbReference type="InterPro" id="IPR029063">
    <property type="entry name" value="SAM-dependent_MTases_sf"/>
</dbReference>
<dbReference type="GO" id="GO:0008168">
    <property type="term" value="F:methyltransferase activity"/>
    <property type="evidence" value="ECO:0007669"/>
    <property type="project" value="UniProtKB-KW"/>
</dbReference>
<dbReference type="InterPro" id="IPR013217">
    <property type="entry name" value="Methyltransf_12"/>
</dbReference>
<dbReference type="Gene3D" id="3.40.50.150">
    <property type="entry name" value="Vaccinia Virus protein VP39"/>
    <property type="match status" value="1"/>
</dbReference>
<reference evidence="3" key="1">
    <citation type="submission" date="2020-02" db="EMBL/GenBank/DDBJ databases">
        <title>Streptomyces sp. ASO4wet.</title>
        <authorList>
            <person name="Risdian C."/>
            <person name="Landwehr W."/>
            <person name="Schupp P."/>
            <person name="Wink J."/>
        </authorList>
    </citation>
    <scope>NUCLEOTIDE SEQUENCE [LARGE SCALE GENOMIC DNA]</scope>
    <source>
        <strain evidence="3">ASO4wet</strain>
    </source>
</reference>
<accession>A0A7T1TCX9</accession>
<keyword evidence="2" id="KW-0489">Methyltransferase</keyword>
<gene>
    <name evidence="2" type="ORF">G4Z16_11280</name>
</gene>
<dbReference type="GO" id="GO:0017000">
    <property type="term" value="P:antibiotic biosynthetic process"/>
    <property type="evidence" value="ECO:0007669"/>
    <property type="project" value="UniProtKB-ARBA"/>
</dbReference>
<evidence type="ECO:0000259" key="1">
    <source>
        <dbReference type="Pfam" id="PF08242"/>
    </source>
</evidence>
<dbReference type="AlphaFoldDB" id="A0A7T1TCX9"/>